<accession>A0A9Q8LJ19</accession>
<reference evidence="3" key="2">
    <citation type="journal article" date="2022" name="Microb. Genom.">
        <title>A chromosome-scale genome assembly of the tomato pathogen Cladosporium fulvum reveals a compartmentalized genome architecture and the presence of a dispensable chromosome.</title>
        <authorList>
            <person name="Zaccaron A.Z."/>
            <person name="Chen L.H."/>
            <person name="Samaras A."/>
            <person name="Stergiopoulos I."/>
        </authorList>
    </citation>
    <scope>NUCLEOTIDE SEQUENCE</scope>
    <source>
        <strain evidence="3">Race5_Kim</strain>
    </source>
</reference>
<name>A0A9Q8LJ19_PASFU</name>
<dbReference type="EMBL" id="CP090167">
    <property type="protein sequence ID" value="UJO18395.1"/>
    <property type="molecule type" value="Genomic_DNA"/>
</dbReference>
<dbReference type="RefSeq" id="XP_047762761.1">
    <property type="nucleotide sequence ID" value="XM_047905214.1"/>
</dbReference>
<dbReference type="KEGG" id="ffu:CLAFUR5_06066"/>
<dbReference type="Proteomes" id="UP000756132">
    <property type="component" value="Chromosome 5"/>
</dbReference>
<proteinExistence type="predicted"/>
<dbReference type="AlphaFoldDB" id="A0A9Q8LJ19"/>
<gene>
    <name evidence="3" type="ORF">CLAFUR5_06066</name>
</gene>
<organism evidence="3 4">
    <name type="scientific">Passalora fulva</name>
    <name type="common">Tomato leaf mold</name>
    <name type="synonym">Cladosporium fulvum</name>
    <dbReference type="NCBI Taxonomy" id="5499"/>
    <lineage>
        <taxon>Eukaryota</taxon>
        <taxon>Fungi</taxon>
        <taxon>Dikarya</taxon>
        <taxon>Ascomycota</taxon>
        <taxon>Pezizomycotina</taxon>
        <taxon>Dothideomycetes</taxon>
        <taxon>Dothideomycetidae</taxon>
        <taxon>Mycosphaerellales</taxon>
        <taxon>Mycosphaerellaceae</taxon>
        <taxon>Fulvia</taxon>
    </lineage>
</organism>
<keyword evidence="4" id="KW-1185">Reference proteome</keyword>
<dbReference type="Pfam" id="PF24494">
    <property type="entry name" value="DUF7587"/>
    <property type="match status" value="1"/>
</dbReference>
<feature type="region of interest" description="Disordered" evidence="1">
    <location>
        <begin position="1"/>
        <end position="37"/>
    </location>
</feature>
<sequence>MAKGTANPKTKIATKTRKTAAKPSTNKPTAKATRDPIDAVSADEVETVRKTLPRFLFRAWSPTSGGNARLNTEQAIAPLAFLDTTDIDSFYDTSRQKLAQLANQHLHGQLTEPVYSSWSQSLAFVLSIGASHHSNACISILDVSKLDPSVVVMPTWAMSEVLRHPVSVFAHQYLAFGIISGPSYEAIPRSQIRGVGFIDNPINHSTADYFKRDEKPEPGAPLLHMKIRSIAAYAAQLYGPDFQLAMATYMLAMVDYHGNVDDQTLLKALAKFPMPRDWKSDHRLLEASSMDTHEFRETI</sequence>
<reference evidence="3" key="1">
    <citation type="submission" date="2021-12" db="EMBL/GenBank/DDBJ databases">
        <authorList>
            <person name="Zaccaron A."/>
            <person name="Stergiopoulos I."/>
        </authorList>
    </citation>
    <scope>NUCLEOTIDE SEQUENCE</scope>
    <source>
        <strain evidence="3">Race5_Kim</strain>
    </source>
</reference>
<evidence type="ECO:0000256" key="1">
    <source>
        <dbReference type="SAM" id="MobiDB-lite"/>
    </source>
</evidence>
<feature type="domain" description="DUF7587" evidence="2">
    <location>
        <begin position="52"/>
        <end position="152"/>
    </location>
</feature>
<dbReference type="GeneID" id="71985944"/>
<dbReference type="InterPro" id="IPR056009">
    <property type="entry name" value="DUF7587"/>
</dbReference>
<protein>
    <recommendedName>
        <fullName evidence="2">DUF7587 domain-containing protein</fullName>
    </recommendedName>
</protein>
<evidence type="ECO:0000259" key="2">
    <source>
        <dbReference type="Pfam" id="PF24494"/>
    </source>
</evidence>
<dbReference type="OrthoDB" id="3633938at2759"/>
<evidence type="ECO:0000313" key="3">
    <source>
        <dbReference type="EMBL" id="UJO18395.1"/>
    </source>
</evidence>
<evidence type="ECO:0000313" key="4">
    <source>
        <dbReference type="Proteomes" id="UP000756132"/>
    </source>
</evidence>